<dbReference type="Pfam" id="PF01595">
    <property type="entry name" value="CNNM"/>
    <property type="match status" value="1"/>
</dbReference>
<evidence type="ECO:0000256" key="6">
    <source>
        <dbReference type="ARBA" id="ARBA00022737"/>
    </source>
</evidence>
<evidence type="ECO:0000313" key="20">
    <source>
        <dbReference type="Proteomes" id="UP000033924"/>
    </source>
</evidence>
<dbReference type="Gene3D" id="3.10.580.10">
    <property type="entry name" value="CBS-domain"/>
    <property type="match status" value="1"/>
</dbReference>
<dbReference type="FunFam" id="3.10.580.10:FF:000005">
    <property type="entry name" value="HlyC/CorC family transporter"/>
    <property type="match status" value="1"/>
</dbReference>
<keyword evidence="2" id="KW-0813">Transport</keyword>
<evidence type="ECO:0000256" key="8">
    <source>
        <dbReference type="ARBA" id="ARBA00023122"/>
    </source>
</evidence>
<keyword evidence="7 14" id="KW-1133">Transmembrane helix</keyword>
<feature type="transmembrane region" description="Helical" evidence="15">
    <location>
        <begin position="6"/>
        <end position="28"/>
    </location>
</feature>
<evidence type="ECO:0000256" key="12">
    <source>
        <dbReference type="ARBA" id="ARBA00039818"/>
    </source>
</evidence>
<evidence type="ECO:0000256" key="3">
    <source>
        <dbReference type="ARBA" id="ARBA00022475"/>
    </source>
</evidence>
<evidence type="ECO:0000256" key="5">
    <source>
        <dbReference type="ARBA" id="ARBA00022692"/>
    </source>
</evidence>
<evidence type="ECO:0000256" key="13">
    <source>
        <dbReference type="PROSITE-ProRule" id="PRU00703"/>
    </source>
</evidence>
<dbReference type="SMART" id="SM01091">
    <property type="entry name" value="CorC_HlyC"/>
    <property type="match status" value="1"/>
</dbReference>
<evidence type="ECO:0000313" key="18">
    <source>
        <dbReference type="EMBL" id="AXF77389.1"/>
    </source>
</evidence>
<keyword evidence="20" id="KW-1185">Reference proteome</keyword>
<dbReference type="Pfam" id="PF03471">
    <property type="entry name" value="CorC_HlyC"/>
    <property type="match status" value="1"/>
</dbReference>
<name>A0A0M2KFZ3_9GAMM</name>
<dbReference type="Pfam" id="PF00571">
    <property type="entry name" value="CBS"/>
    <property type="match status" value="1"/>
</dbReference>
<comment type="subcellular location">
    <subcellularLocation>
        <location evidence="1">Cell inner membrane</location>
        <topology evidence="1">Multi-pass membrane protein</topology>
    </subcellularLocation>
</comment>
<keyword evidence="3" id="KW-1003">Cell membrane</keyword>
<dbReference type="RefSeq" id="WP_016190796.1">
    <property type="nucleotide sequence ID" value="NZ_CP013970.1"/>
</dbReference>
<dbReference type="Proteomes" id="UP000264980">
    <property type="component" value="Chromosome"/>
</dbReference>
<organism evidence="19 20">
    <name type="scientific">Erwinia tracheiphila</name>
    <dbReference type="NCBI Taxonomy" id="65700"/>
    <lineage>
        <taxon>Bacteria</taxon>
        <taxon>Pseudomonadati</taxon>
        <taxon>Pseudomonadota</taxon>
        <taxon>Gammaproteobacteria</taxon>
        <taxon>Enterobacterales</taxon>
        <taxon>Erwiniaceae</taxon>
        <taxon>Erwinia</taxon>
    </lineage>
</organism>
<dbReference type="PATRIC" id="fig|65700.7.peg.3461"/>
<keyword evidence="5 14" id="KW-0812">Transmembrane</keyword>
<feature type="domain" description="CBS" evidence="16">
    <location>
        <begin position="282"/>
        <end position="343"/>
    </location>
</feature>
<dbReference type="FunFam" id="3.30.465.10:FF:000002">
    <property type="entry name" value="HlyC/CorC family transporter"/>
    <property type="match status" value="1"/>
</dbReference>
<dbReference type="GO" id="GO:0005886">
    <property type="term" value="C:plasma membrane"/>
    <property type="evidence" value="ECO:0007669"/>
    <property type="project" value="UniProtKB-SubCell"/>
</dbReference>
<evidence type="ECO:0000256" key="4">
    <source>
        <dbReference type="ARBA" id="ARBA00022519"/>
    </source>
</evidence>
<evidence type="ECO:0000313" key="21">
    <source>
        <dbReference type="Proteomes" id="UP000264980"/>
    </source>
</evidence>
<keyword evidence="4" id="KW-0997">Cell inner membrane</keyword>
<dbReference type="InterPro" id="IPR005170">
    <property type="entry name" value="Transptr-assoc_dom"/>
</dbReference>
<sequence length="443" mass="49538">MLDSMLLILLLISISSFFSLSEISLAAARKIKLKLLADEGNTNAQRVLKMQESPGMFFTVVQIGLNAVAILGGIVGDSAFSPAFRQLFNRFVNPPLAEQLSFICSFTLVTSLFILFADLFPKRLGMIAPEMIALKIINPMRFCLLIFRPLVWFFNGGANIIFHLFKIPLVRKDDITSDDIYAVVEAGALAGVLRKQEHELIENVFELESRTVPSSMTSRENVIWFDLHEDEASLKEKIANHPHSKFLVCNEGIDHIIGYVDSKELLLRVLGHQSMALNSGVQIRSALIVPDTLTLSEALESFKTAGEDFAVIMNEYALVVGIITLNDVMTTLMGDLVGQGMEEQIVARDENSWLVEGGTPIDDVMRVLDIDEFPQSGNYETIGGFMMYMLRKIPKRTDFVKFHGYKFEVVDIDSYRIDQLLVTRVDARPAAVLNKQEEGTTES</sequence>
<dbReference type="Proteomes" id="UP000033924">
    <property type="component" value="Unassembled WGS sequence"/>
</dbReference>
<dbReference type="PANTHER" id="PTHR22777">
    <property type="entry name" value="HEMOLYSIN-RELATED"/>
    <property type="match status" value="1"/>
</dbReference>
<evidence type="ECO:0000256" key="9">
    <source>
        <dbReference type="ARBA" id="ARBA00023136"/>
    </source>
</evidence>
<evidence type="ECO:0000256" key="1">
    <source>
        <dbReference type="ARBA" id="ARBA00004429"/>
    </source>
</evidence>
<evidence type="ECO:0000259" key="16">
    <source>
        <dbReference type="PROSITE" id="PS51371"/>
    </source>
</evidence>
<evidence type="ECO:0000259" key="17">
    <source>
        <dbReference type="PROSITE" id="PS51846"/>
    </source>
</evidence>
<dbReference type="PROSITE" id="PS51846">
    <property type="entry name" value="CNNM"/>
    <property type="match status" value="1"/>
</dbReference>
<keyword evidence="6" id="KW-0677">Repeat</keyword>
<dbReference type="InterPro" id="IPR044751">
    <property type="entry name" value="Ion_transp-like_CBS"/>
</dbReference>
<dbReference type="EMBL" id="JXNU01000003">
    <property type="protein sequence ID" value="KKF36262.1"/>
    <property type="molecule type" value="Genomic_DNA"/>
</dbReference>
<keyword evidence="9 14" id="KW-0472">Membrane</keyword>
<dbReference type="AlphaFoldDB" id="A0A0M2KFZ3"/>
<proteinExistence type="inferred from homology"/>
<dbReference type="EMBL" id="CP013970">
    <property type="protein sequence ID" value="AXF77389.1"/>
    <property type="molecule type" value="Genomic_DNA"/>
</dbReference>
<reference evidence="19 20" key="1">
    <citation type="submission" date="2015-01" db="EMBL/GenBank/DDBJ databases">
        <title>Erwinia tracheiphila.</title>
        <authorList>
            <person name="Shapiro L.R."/>
        </authorList>
    </citation>
    <scope>NUCLEOTIDE SEQUENCE [LARGE SCALE GENOMIC DNA]</scope>
    <source>
        <strain evidence="19 20">BuffGH</strain>
    </source>
</reference>
<protein>
    <recommendedName>
        <fullName evidence="12">Polyamine export protein</fullName>
    </recommendedName>
</protein>
<dbReference type="GO" id="GO:0050660">
    <property type="term" value="F:flavin adenine dinucleotide binding"/>
    <property type="evidence" value="ECO:0007669"/>
    <property type="project" value="InterPro"/>
</dbReference>
<dbReference type="SUPFAM" id="SSF54631">
    <property type="entry name" value="CBS-domain pair"/>
    <property type="match status" value="1"/>
</dbReference>
<feature type="transmembrane region" description="Helical" evidence="15">
    <location>
        <begin position="142"/>
        <end position="165"/>
    </location>
</feature>
<keyword evidence="8 13" id="KW-0129">CBS domain</keyword>
<reference evidence="18 21" key="2">
    <citation type="submission" date="2016-01" db="EMBL/GenBank/DDBJ databases">
        <authorList>
            <person name="Oliw E.H."/>
        </authorList>
    </citation>
    <scope>NUCLEOTIDE SEQUENCE [LARGE SCALE GENOMIC DNA]</scope>
    <source>
        <strain evidence="18 21">MDcuke</strain>
    </source>
</reference>
<dbReference type="InterPro" id="IPR000644">
    <property type="entry name" value="CBS_dom"/>
</dbReference>
<dbReference type="InterPro" id="IPR016169">
    <property type="entry name" value="FAD-bd_PCMH_sub2"/>
</dbReference>
<dbReference type="Gene3D" id="3.30.465.10">
    <property type="match status" value="1"/>
</dbReference>
<feature type="domain" description="CNNM transmembrane" evidence="17">
    <location>
        <begin position="1"/>
        <end position="197"/>
    </location>
</feature>
<evidence type="ECO:0000256" key="7">
    <source>
        <dbReference type="ARBA" id="ARBA00022989"/>
    </source>
</evidence>
<evidence type="ECO:0000256" key="2">
    <source>
        <dbReference type="ARBA" id="ARBA00022448"/>
    </source>
</evidence>
<comment type="function">
    <text evidence="10">Involved in cadaverine and putrescine tolerance in stationary phase. May facilitate the efflux of both cadaverine and putrescine from the cytoplasm, reducing potentially toxic levels under certain stress conditions.</text>
</comment>
<feature type="transmembrane region" description="Helical" evidence="15">
    <location>
        <begin position="100"/>
        <end position="121"/>
    </location>
</feature>
<dbReference type="PROSITE" id="PS51371">
    <property type="entry name" value="CBS"/>
    <property type="match status" value="1"/>
</dbReference>
<dbReference type="InterPro" id="IPR046342">
    <property type="entry name" value="CBS_dom_sf"/>
</dbReference>
<dbReference type="CDD" id="cd04590">
    <property type="entry name" value="CBS_pair_CorC_HlyC_assoc"/>
    <property type="match status" value="1"/>
</dbReference>
<evidence type="ECO:0000256" key="14">
    <source>
        <dbReference type="PROSITE-ProRule" id="PRU01193"/>
    </source>
</evidence>
<feature type="transmembrane region" description="Helical" evidence="15">
    <location>
        <begin position="56"/>
        <end position="80"/>
    </location>
</feature>
<dbReference type="InterPro" id="IPR036318">
    <property type="entry name" value="FAD-bd_PCMH-like_sf"/>
</dbReference>
<dbReference type="PANTHER" id="PTHR22777:SF16">
    <property type="entry name" value="POLYAMINE EXPORT PROTEIN"/>
    <property type="match status" value="1"/>
</dbReference>
<evidence type="ECO:0000256" key="10">
    <source>
        <dbReference type="ARBA" id="ARBA00037177"/>
    </source>
</evidence>
<evidence type="ECO:0000256" key="11">
    <source>
        <dbReference type="ARBA" id="ARBA00038280"/>
    </source>
</evidence>
<evidence type="ECO:0000313" key="19">
    <source>
        <dbReference type="EMBL" id="KKF36262.1"/>
    </source>
</evidence>
<comment type="similarity">
    <text evidence="11">Belongs to the UPF0053 family. PaeA subfamily.</text>
</comment>
<gene>
    <name evidence="18" type="ORF">AV903_17245</name>
    <name evidence="19" type="ORF">SY86_13750</name>
</gene>
<dbReference type="InterPro" id="IPR002550">
    <property type="entry name" value="CNNM"/>
</dbReference>
<evidence type="ECO:0000256" key="15">
    <source>
        <dbReference type="SAM" id="Phobius"/>
    </source>
</evidence>
<dbReference type="SUPFAM" id="SSF56176">
    <property type="entry name" value="FAD-binding/transporter-associated domain-like"/>
    <property type="match status" value="1"/>
</dbReference>
<accession>A0A0M2KFZ3</accession>